<keyword evidence="10" id="KW-0735">Signal-anchor</keyword>
<dbReference type="GO" id="GO:0005737">
    <property type="term" value="C:cytoplasm"/>
    <property type="evidence" value="ECO:0007669"/>
    <property type="project" value="UniProtKB-SubCell"/>
</dbReference>
<feature type="binding site" evidence="20">
    <location>
        <position position="461"/>
    </location>
    <ligand>
        <name>Zn(2+)</name>
        <dbReference type="ChEBI" id="CHEBI:29105"/>
        <label>2</label>
    </ligand>
</feature>
<feature type="domain" description="Peptidase M20 dimerisation" evidence="23">
    <location>
        <begin position="501"/>
        <end position="611"/>
    </location>
</feature>
<feature type="binding site" evidence="20">
    <location>
        <position position="488"/>
    </location>
    <ligand>
        <name>Zn(2+)</name>
        <dbReference type="ChEBI" id="CHEBI:29105"/>
        <label>1</label>
    </ligand>
</feature>
<keyword evidence="26" id="KW-1185">Reference proteome</keyword>
<dbReference type="CDD" id="cd05646">
    <property type="entry name" value="M20_AcylaseI_like"/>
    <property type="match status" value="1"/>
</dbReference>
<dbReference type="PROSITE" id="PS00758">
    <property type="entry name" value="ARGE_DAPE_CPG2_1"/>
    <property type="match status" value="1"/>
</dbReference>
<dbReference type="FunFam" id="3.40.630.10:FF:000019">
    <property type="entry name" value="Aminoacylase 1"/>
    <property type="match status" value="1"/>
</dbReference>
<gene>
    <name evidence="25" type="primary">ACY1</name>
    <name evidence="25" type="ORF">AV530_004211</name>
</gene>
<proteinExistence type="inferred from homology"/>
<dbReference type="SUPFAM" id="SSF53187">
    <property type="entry name" value="Zn-dependent exopeptidases"/>
    <property type="match status" value="1"/>
</dbReference>
<evidence type="ECO:0000256" key="15">
    <source>
        <dbReference type="ARBA" id="ARBA00037942"/>
    </source>
</evidence>
<dbReference type="PROSITE" id="PS00759">
    <property type="entry name" value="ARGE_DAPE_CPG2_2"/>
    <property type="match status" value="1"/>
</dbReference>
<evidence type="ECO:0000313" key="26">
    <source>
        <dbReference type="Proteomes" id="UP000190648"/>
    </source>
</evidence>
<dbReference type="SUPFAM" id="SSF55031">
    <property type="entry name" value="Bacterial exopeptidase dimerisation domain"/>
    <property type="match status" value="1"/>
</dbReference>
<evidence type="ECO:0000256" key="6">
    <source>
        <dbReference type="ARBA" id="ARBA00022692"/>
    </source>
</evidence>
<evidence type="ECO:0000256" key="19">
    <source>
        <dbReference type="PIRSR" id="PIRSR610159-1"/>
    </source>
</evidence>
<comment type="function">
    <text evidence="16">Possible role in granule neuron development.</text>
</comment>
<feature type="binding site" evidence="20">
    <location>
        <position position="426"/>
    </location>
    <ligand>
        <name>Zn(2+)</name>
        <dbReference type="ChEBI" id="CHEBI:29105"/>
        <label>2</label>
    </ligand>
</feature>
<evidence type="ECO:0000256" key="5">
    <source>
        <dbReference type="ARBA" id="ARBA00022490"/>
    </source>
</evidence>
<dbReference type="GO" id="GO:0016020">
    <property type="term" value="C:membrane"/>
    <property type="evidence" value="ECO:0007669"/>
    <property type="project" value="UniProtKB-SubCell"/>
</dbReference>
<dbReference type="Pfam" id="PF07687">
    <property type="entry name" value="M20_dimer"/>
    <property type="match status" value="1"/>
</dbReference>
<evidence type="ECO:0000256" key="4">
    <source>
        <dbReference type="ARBA" id="ARBA00011913"/>
    </source>
</evidence>
<evidence type="ECO:0000259" key="24">
    <source>
        <dbReference type="Pfam" id="PF12697"/>
    </source>
</evidence>
<evidence type="ECO:0000256" key="3">
    <source>
        <dbReference type="ARBA" id="ARBA00006247"/>
    </source>
</evidence>
<dbReference type="SUPFAM" id="SSF53474">
    <property type="entry name" value="alpha/beta-Hydrolases"/>
    <property type="match status" value="1"/>
</dbReference>
<dbReference type="Pfam" id="PF01546">
    <property type="entry name" value="Peptidase_M20"/>
    <property type="match status" value="1"/>
</dbReference>
<keyword evidence="11" id="KW-1133">Transmembrane helix</keyword>
<comment type="similarity">
    <text evidence="15">Belongs to the AB hydrolase superfamily. ABHD14 family.</text>
</comment>
<evidence type="ECO:0000256" key="9">
    <source>
        <dbReference type="ARBA" id="ARBA00022833"/>
    </source>
</evidence>
<dbReference type="InterPro" id="IPR029058">
    <property type="entry name" value="AB_hydrolase_fold"/>
</dbReference>
<reference evidence="25 26" key="1">
    <citation type="submission" date="2016-02" db="EMBL/GenBank/DDBJ databases">
        <title>Band-tailed pigeon sequencing and assembly.</title>
        <authorList>
            <person name="Soares A.E."/>
            <person name="Novak B.J."/>
            <person name="Rice E.S."/>
            <person name="O'Connell B."/>
            <person name="Chang D."/>
            <person name="Weber S."/>
            <person name="Shapiro B."/>
        </authorList>
    </citation>
    <scope>NUCLEOTIDE SEQUENCE [LARGE SCALE GENOMIC DNA]</scope>
    <source>
        <strain evidence="25">BTP2013</strain>
        <tissue evidence="25">Blood</tissue>
    </source>
</reference>
<keyword evidence="22" id="KW-0732">Signal</keyword>
<protein>
    <recommendedName>
        <fullName evidence="17">Protein ABHD14A</fullName>
        <ecNumber evidence="4">3.5.1.14</ecNumber>
    </recommendedName>
    <alternativeName>
        <fullName evidence="18">Alpha/beta hydrolase domain-containing protein 14A</fullName>
    </alternativeName>
    <alternativeName>
        <fullName evidence="14">N-acyl-L-amino-acid amidohydrolase</fullName>
    </alternativeName>
</protein>
<evidence type="ECO:0000256" key="12">
    <source>
        <dbReference type="ARBA" id="ARBA00023136"/>
    </source>
</evidence>
<evidence type="ECO:0000256" key="8">
    <source>
        <dbReference type="ARBA" id="ARBA00022801"/>
    </source>
</evidence>
<dbReference type="EMBL" id="LSYS01004144">
    <property type="protein sequence ID" value="OPJ80785.1"/>
    <property type="molecule type" value="Genomic_DNA"/>
</dbReference>
<evidence type="ECO:0000256" key="2">
    <source>
        <dbReference type="ARBA" id="ARBA00004606"/>
    </source>
</evidence>
<dbReference type="FunFam" id="3.40.50.1820:FF:000093">
    <property type="entry name" value="protein ABHD14A isoform X1"/>
    <property type="match status" value="1"/>
</dbReference>
<dbReference type="Gene3D" id="3.40.630.10">
    <property type="entry name" value="Zn peptidases"/>
    <property type="match status" value="1"/>
</dbReference>
<feature type="active site" evidence="19">
    <location>
        <position position="395"/>
    </location>
</feature>
<feature type="region of interest" description="Disordered" evidence="21">
    <location>
        <begin position="300"/>
        <end position="320"/>
    </location>
</feature>
<dbReference type="EC" id="3.5.1.14" evidence="4"/>
<dbReference type="PANTHER" id="PTHR45892:SF1">
    <property type="entry name" value="AMINOACYLASE-1"/>
    <property type="match status" value="1"/>
</dbReference>
<feature type="domain" description="AB hydrolase-1" evidence="24">
    <location>
        <begin position="86"/>
        <end position="158"/>
    </location>
</feature>
<comment type="similarity">
    <text evidence="3">Belongs to the peptidase M20A family.</text>
</comment>
<evidence type="ECO:0000256" key="20">
    <source>
        <dbReference type="PIRSR" id="PIRSR610159-2"/>
    </source>
</evidence>
<sequence>MQLARSHLGLLLLGALLALTLYLLLPAAQHVQRLAGAQPAGGKRDQQVTNITMRTGMAAGEAPVFYREASAGPQAGGTASLGRPDVLFLHGQAFTSKTWEALGTLALLAGEGYHAVAIDLPGHGDSPPAETVATEQGRVAFLDHVLRELRMRRPILVSPSMSGRFALPFLLAWGDRLAGFVPVAPVGTKDYTAEQYQRVQTPTLILYGDHDTSLGPQALQSLRHLPRHRVAVVPDAGHACYLDKPENFHQALLGFLRQLNTIPCTSPATRKQAVSPFPYLHPLTPASCLPCLHPQACNHQSSTTPAPAMAPGKTGKSTGALENPSVTLFREYLRIDTVHPKPDYDAAIQFLERVGTDLGLTCQKVEVCQGYVVLILTWPGTNPHLRSILLNSHTDVVPVFEEHWTYPPFEAVKDSQGNIYARGAQDMKCVSIQYLEAIRRLKAEGKSFARTIHLTFVPDEEVGGHKGMEAFVQRPEFRALNVGFALDEGLASPSDTFSVFYGEKSPWWIKVKCMGSPGHGSRFISNTAAEKMHKVINSFLAFRESERQRLKSDSSLTLGDVTSLNLTILEGGVSFNVVPSEMAVGFDIRIPPTVDLKAFEEQVAAWCRDAGDGVTYEFLQKCMDQNVTSTEESDPWWKAFSGACRDMKLQLKLEIFPAATDSRYIRAVGHPAIGFSPMNRTPVLLHDHNEFLNEQVFLRGIDIYARLLPALASVPPLPAEG</sequence>
<dbReference type="Gene3D" id="1.10.150.900">
    <property type="match status" value="1"/>
</dbReference>
<evidence type="ECO:0000256" key="14">
    <source>
        <dbReference type="ARBA" id="ARBA00029656"/>
    </source>
</evidence>
<evidence type="ECO:0000256" key="13">
    <source>
        <dbReference type="ARBA" id="ARBA00023180"/>
    </source>
</evidence>
<dbReference type="AlphaFoldDB" id="A0A1V4K8R8"/>
<evidence type="ECO:0000259" key="23">
    <source>
        <dbReference type="Pfam" id="PF07687"/>
    </source>
</evidence>
<dbReference type="FunFam" id="3.30.70.360:FF:000005">
    <property type="entry name" value="Putative Aminoacylase-1"/>
    <property type="match status" value="1"/>
</dbReference>
<dbReference type="STRING" id="372326.A0A1V4K8R8"/>
<dbReference type="NCBIfam" id="TIGR01880">
    <property type="entry name" value="Ac-peptdase-euk"/>
    <property type="match status" value="1"/>
</dbReference>
<comment type="cofactor">
    <cofactor evidence="20">
        <name>Zn(2+)</name>
        <dbReference type="ChEBI" id="CHEBI:29105"/>
    </cofactor>
    <text evidence="20">Binds 2 Zn(2+) ions per subunit.</text>
</comment>
<dbReference type="InterPro" id="IPR001261">
    <property type="entry name" value="ArgE/DapE_CS"/>
</dbReference>
<dbReference type="GO" id="GO:0006520">
    <property type="term" value="P:amino acid metabolic process"/>
    <property type="evidence" value="ECO:0007669"/>
    <property type="project" value="InterPro"/>
</dbReference>
<evidence type="ECO:0000256" key="16">
    <source>
        <dbReference type="ARBA" id="ARBA00056841"/>
    </source>
</evidence>
<dbReference type="OrthoDB" id="3064516at2759"/>
<dbReference type="GO" id="GO:0004046">
    <property type="term" value="F:aminoacylase activity"/>
    <property type="evidence" value="ECO:0007669"/>
    <property type="project" value="UniProtKB-EC"/>
</dbReference>
<dbReference type="InterPro" id="IPR011650">
    <property type="entry name" value="Peptidase_M20_dimer"/>
</dbReference>
<evidence type="ECO:0000256" key="10">
    <source>
        <dbReference type="ARBA" id="ARBA00022968"/>
    </source>
</evidence>
<dbReference type="PANTHER" id="PTHR45892">
    <property type="entry name" value="AMINOACYLASE-1"/>
    <property type="match status" value="1"/>
</dbReference>
<feature type="signal peptide" evidence="22">
    <location>
        <begin position="1"/>
        <end position="22"/>
    </location>
</feature>
<dbReference type="InterPro" id="IPR002933">
    <property type="entry name" value="Peptidase_M20"/>
</dbReference>
<dbReference type="InterPro" id="IPR000073">
    <property type="entry name" value="AB_hydrolase_1"/>
</dbReference>
<feature type="active site" description="Proton acceptor" evidence="19">
    <location>
        <position position="460"/>
    </location>
</feature>
<keyword evidence="12" id="KW-0472">Membrane</keyword>
<evidence type="ECO:0000256" key="21">
    <source>
        <dbReference type="SAM" id="MobiDB-lite"/>
    </source>
</evidence>
<evidence type="ECO:0000256" key="7">
    <source>
        <dbReference type="ARBA" id="ARBA00022723"/>
    </source>
</evidence>
<name>A0A1V4K8R8_PATFA</name>
<comment type="subcellular location">
    <subcellularLocation>
        <location evidence="1">Cytoplasm</location>
    </subcellularLocation>
    <subcellularLocation>
        <location evidence="2">Membrane</location>
        <topology evidence="2">Single-pass type II membrane protein</topology>
    </subcellularLocation>
</comment>
<dbReference type="InterPro" id="IPR010159">
    <property type="entry name" value="N-acyl_aa_amidohydrolase"/>
</dbReference>
<dbReference type="Gene3D" id="3.40.50.1820">
    <property type="entry name" value="alpha/beta hydrolase"/>
    <property type="match status" value="1"/>
</dbReference>
<accession>A0A1V4K8R8</accession>
<dbReference type="FunFam" id="1.10.150.900:FF:000001">
    <property type="entry name" value="Aminoacylase-1, putative"/>
    <property type="match status" value="1"/>
</dbReference>
<keyword evidence="8" id="KW-0378">Hydrolase</keyword>
<dbReference type="Gene3D" id="3.30.70.360">
    <property type="match status" value="1"/>
</dbReference>
<evidence type="ECO:0000256" key="11">
    <source>
        <dbReference type="ARBA" id="ARBA00022989"/>
    </source>
</evidence>
<feature type="chain" id="PRO_5013002782" description="Protein ABHD14A" evidence="22">
    <location>
        <begin position="23"/>
        <end position="721"/>
    </location>
</feature>
<keyword evidence="7 20" id="KW-0479">Metal-binding</keyword>
<evidence type="ECO:0000256" key="1">
    <source>
        <dbReference type="ARBA" id="ARBA00004496"/>
    </source>
</evidence>
<keyword evidence="9 20" id="KW-0862">Zinc</keyword>
<comment type="caution">
    <text evidence="25">The sequence shown here is derived from an EMBL/GenBank/DDBJ whole genome shotgun (WGS) entry which is preliminary data.</text>
</comment>
<evidence type="ECO:0000256" key="22">
    <source>
        <dbReference type="SAM" id="SignalP"/>
    </source>
</evidence>
<evidence type="ECO:0000313" key="25">
    <source>
        <dbReference type="EMBL" id="OPJ80785.1"/>
    </source>
</evidence>
<dbReference type="Proteomes" id="UP000190648">
    <property type="component" value="Unassembled WGS sequence"/>
</dbReference>
<evidence type="ECO:0000256" key="17">
    <source>
        <dbReference type="ARBA" id="ARBA00073591"/>
    </source>
</evidence>
<feature type="binding site" evidence="20">
    <location>
        <position position="393"/>
    </location>
    <ligand>
        <name>Zn(2+)</name>
        <dbReference type="ChEBI" id="CHEBI:29105"/>
        <label>1</label>
    </ligand>
</feature>
<dbReference type="GO" id="GO:0046872">
    <property type="term" value="F:metal ion binding"/>
    <property type="evidence" value="ECO:0007669"/>
    <property type="project" value="UniProtKB-KW"/>
</dbReference>
<organism evidence="25 26">
    <name type="scientific">Patagioenas fasciata monilis</name>
    <dbReference type="NCBI Taxonomy" id="372326"/>
    <lineage>
        <taxon>Eukaryota</taxon>
        <taxon>Metazoa</taxon>
        <taxon>Chordata</taxon>
        <taxon>Craniata</taxon>
        <taxon>Vertebrata</taxon>
        <taxon>Euteleostomi</taxon>
        <taxon>Archelosauria</taxon>
        <taxon>Archosauria</taxon>
        <taxon>Dinosauria</taxon>
        <taxon>Saurischia</taxon>
        <taxon>Theropoda</taxon>
        <taxon>Coelurosauria</taxon>
        <taxon>Aves</taxon>
        <taxon>Neognathae</taxon>
        <taxon>Neoaves</taxon>
        <taxon>Columbimorphae</taxon>
        <taxon>Columbiformes</taxon>
        <taxon>Columbidae</taxon>
        <taxon>Patagioenas</taxon>
    </lineage>
</organism>
<dbReference type="Pfam" id="PF12697">
    <property type="entry name" value="Abhydrolase_6"/>
    <property type="match status" value="1"/>
</dbReference>
<dbReference type="InterPro" id="IPR036264">
    <property type="entry name" value="Bact_exopeptidase_dim_dom"/>
</dbReference>
<keyword evidence="13" id="KW-0325">Glycoprotein</keyword>
<keyword evidence="5" id="KW-0963">Cytoplasm</keyword>
<feature type="binding site" evidence="20">
    <location>
        <position position="686"/>
    </location>
    <ligand>
        <name>Zn(2+)</name>
        <dbReference type="ChEBI" id="CHEBI:29105"/>
        <label>2</label>
    </ligand>
</feature>
<dbReference type="InterPro" id="IPR052083">
    <property type="entry name" value="Aminoacylase-1_M20A"/>
</dbReference>
<keyword evidence="6" id="KW-0812">Transmembrane</keyword>
<evidence type="ECO:0000256" key="18">
    <source>
        <dbReference type="ARBA" id="ARBA00079023"/>
    </source>
</evidence>
<feature type="binding site" evidence="20">
    <location>
        <position position="426"/>
    </location>
    <ligand>
        <name>Zn(2+)</name>
        <dbReference type="ChEBI" id="CHEBI:29105"/>
        <label>1</label>
    </ligand>
</feature>